<dbReference type="Proteomes" id="UP000800082">
    <property type="component" value="Unassembled WGS sequence"/>
</dbReference>
<feature type="signal peptide" evidence="2">
    <location>
        <begin position="1"/>
        <end position="15"/>
    </location>
</feature>
<evidence type="ECO:0000313" key="3">
    <source>
        <dbReference type="EMBL" id="KAF1922474.1"/>
    </source>
</evidence>
<dbReference type="GeneID" id="54352188"/>
<dbReference type="EMBL" id="ML979025">
    <property type="protein sequence ID" value="KAF1922474.1"/>
    <property type="molecule type" value="Genomic_DNA"/>
</dbReference>
<proteinExistence type="predicted"/>
<sequence>MKVSMLLAFAGLGVAAPAVVTETVSESAIETGAIHSVPGLTPERPLPASNSPTETLDEDLEWFQDNTYYSRYADKAKIAPYPYELVVEDYNMTAIHQTIATHIQDEYDVSVCATHCNEHRACDAFAIYIEREPSCANCTDPEVVEAYKCDLYNTALQLPDIRKEIEQQQIQGQTITRAVRAYNGYNRIPKAVFKTATRTVTVGGSGSIEYRTRTVTTTVRNSSFTSTKPSTTATATRTSTKSGSGSLTTVTKTSTKSTATVTKTSTESKSAKPTTSSGSLTTVTKTSTKSTATVTKTSTESKSAKPTTGSGSLTTVTKTSTKSTATVTKTSTESKSAKPTTVTKTSTMSTTTVTETRTKPTTKTSTAKASNVKTTTASPSIKIETATFTRTKVVEPVTVTTTHHHTVVISATVGAGVKNSAKV</sequence>
<accession>A0A6A5R633</accession>
<feature type="region of interest" description="Disordered" evidence="1">
    <location>
        <begin position="220"/>
        <end position="373"/>
    </location>
</feature>
<protein>
    <submittedName>
        <fullName evidence="3">Uncharacterized protein</fullName>
    </submittedName>
</protein>
<keyword evidence="4" id="KW-1185">Reference proteome</keyword>
<keyword evidence="2" id="KW-0732">Signal</keyword>
<dbReference type="AlphaFoldDB" id="A0A6A5R633"/>
<organism evidence="3 4">
    <name type="scientific">Didymella exigua CBS 183.55</name>
    <dbReference type="NCBI Taxonomy" id="1150837"/>
    <lineage>
        <taxon>Eukaryota</taxon>
        <taxon>Fungi</taxon>
        <taxon>Dikarya</taxon>
        <taxon>Ascomycota</taxon>
        <taxon>Pezizomycotina</taxon>
        <taxon>Dothideomycetes</taxon>
        <taxon>Pleosporomycetidae</taxon>
        <taxon>Pleosporales</taxon>
        <taxon>Pleosporineae</taxon>
        <taxon>Didymellaceae</taxon>
        <taxon>Didymella</taxon>
    </lineage>
</organism>
<gene>
    <name evidence="3" type="ORF">M421DRAFT_426871</name>
</gene>
<dbReference type="RefSeq" id="XP_033442727.1">
    <property type="nucleotide sequence ID" value="XM_033594520.1"/>
</dbReference>
<evidence type="ECO:0000313" key="4">
    <source>
        <dbReference type="Proteomes" id="UP000800082"/>
    </source>
</evidence>
<dbReference type="OrthoDB" id="3797296at2759"/>
<evidence type="ECO:0000256" key="2">
    <source>
        <dbReference type="SAM" id="SignalP"/>
    </source>
</evidence>
<feature type="chain" id="PRO_5025540678" evidence="2">
    <location>
        <begin position="16"/>
        <end position="423"/>
    </location>
</feature>
<name>A0A6A5R633_9PLEO</name>
<reference evidence="3" key="1">
    <citation type="journal article" date="2020" name="Stud. Mycol.">
        <title>101 Dothideomycetes genomes: a test case for predicting lifestyles and emergence of pathogens.</title>
        <authorList>
            <person name="Haridas S."/>
            <person name="Albert R."/>
            <person name="Binder M."/>
            <person name="Bloem J."/>
            <person name="Labutti K."/>
            <person name="Salamov A."/>
            <person name="Andreopoulos B."/>
            <person name="Baker S."/>
            <person name="Barry K."/>
            <person name="Bills G."/>
            <person name="Bluhm B."/>
            <person name="Cannon C."/>
            <person name="Castanera R."/>
            <person name="Culley D."/>
            <person name="Daum C."/>
            <person name="Ezra D."/>
            <person name="Gonzalez J."/>
            <person name="Henrissat B."/>
            <person name="Kuo A."/>
            <person name="Liang C."/>
            <person name="Lipzen A."/>
            <person name="Lutzoni F."/>
            <person name="Magnuson J."/>
            <person name="Mondo S."/>
            <person name="Nolan M."/>
            <person name="Ohm R."/>
            <person name="Pangilinan J."/>
            <person name="Park H.-J."/>
            <person name="Ramirez L."/>
            <person name="Alfaro M."/>
            <person name="Sun H."/>
            <person name="Tritt A."/>
            <person name="Yoshinaga Y."/>
            <person name="Zwiers L.-H."/>
            <person name="Turgeon B."/>
            <person name="Goodwin S."/>
            <person name="Spatafora J."/>
            <person name="Crous P."/>
            <person name="Grigoriev I."/>
        </authorList>
    </citation>
    <scope>NUCLEOTIDE SEQUENCE</scope>
    <source>
        <strain evidence="3">CBS 183.55</strain>
    </source>
</reference>
<evidence type="ECO:0000256" key="1">
    <source>
        <dbReference type="SAM" id="MobiDB-lite"/>
    </source>
</evidence>